<dbReference type="GO" id="GO:0005886">
    <property type="term" value="C:plasma membrane"/>
    <property type="evidence" value="ECO:0007669"/>
    <property type="project" value="InterPro"/>
</dbReference>
<keyword evidence="3" id="KW-1133">Transmembrane helix</keyword>
<evidence type="ECO:0000313" key="6">
    <source>
        <dbReference type="Proteomes" id="UP001201812"/>
    </source>
</evidence>
<evidence type="ECO:0000313" key="5">
    <source>
        <dbReference type="EMBL" id="KAI1726549.1"/>
    </source>
</evidence>
<keyword evidence="6" id="KW-1185">Reference proteome</keyword>
<evidence type="ECO:0000256" key="3">
    <source>
        <dbReference type="SAM" id="Phobius"/>
    </source>
</evidence>
<sequence>MLSWLRGGKKHPSDDTNGDNGDYLTNYSSAFNYDSTYTYNTERQFRQNFNFDASDSKKPPEEVEPNQNGALMTNIVEPIFVVLSALLVFFTLPVSLFFTIKFVSSFERLIIMRLGKTRKVHGPGTVFVLPCIDKATKVDVRVSSFEIPTLHVITADRGVVELSAVVFSQIVDPLAAFCGVQNREQTMRSLAYNIIYNNLVKRMIYDLTNPTSLSNLLLKCQEQINNFCKDLGIESTKITVTQVKVMKQGENQAVGLFNTLLKSDMGSQLMNHFAPQLSAYLAESNKDATKQSNPVNVPSTDLGFSTLDADLETLIVKINRCCDSSLVDKVRKYYRIRCMDSTSGPVELDIDLSEALGWCGWTTEERRQSKRVDVHFTLQKETIFSLVNGDLSAMSAYINGLIAIDGSVTDAVPLKYLADKAKELK</sequence>
<organism evidence="5 6">
    <name type="scientific">Ditylenchus destructor</name>
    <dbReference type="NCBI Taxonomy" id="166010"/>
    <lineage>
        <taxon>Eukaryota</taxon>
        <taxon>Metazoa</taxon>
        <taxon>Ecdysozoa</taxon>
        <taxon>Nematoda</taxon>
        <taxon>Chromadorea</taxon>
        <taxon>Rhabditida</taxon>
        <taxon>Tylenchina</taxon>
        <taxon>Tylenchomorpha</taxon>
        <taxon>Sphaerularioidea</taxon>
        <taxon>Anguinidae</taxon>
        <taxon>Anguininae</taxon>
        <taxon>Ditylenchus</taxon>
    </lineage>
</organism>
<dbReference type="AlphaFoldDB" id="A0AAD4NCS0"/>
<keyword evidence="3" id="KW-0812">Transmembrane</keyword>
<gene>
    <name evidence="5" type="ORF">DdX_03271</name>
</gene>
<dbReference type="PANTHER" id="PTHR10264">
    <property type="entry name" value="BAND 7 PROTEIN-RELATED"/>
    <property type="match status" value="1"/>
</dbReference>
<comment type="similarity">
    <text evidence="1">Belongs to the band 7/mec-2 family.</text>
</comment>
<dbReference type="Gene3D" id="3.30.479.30">
    <property type="entry name" value="Band 7 domain"/>
    <property type="match status" value="1"/>
</dbReference>
<dbReference type="InterPro" id="IPR001972">
    <property type="entry name" value="Stomatin_HflK_fam"/>
</dbReference>
<dbReference type="InterPro" id="IPR036013">
    <property type="entry name" value="Band_7/SPFH_dom_sf"/>
</dbReference>
<dbReference type="Pfam" id="PF01145">
    <property type="entry name" value="Band_7"/>
    <property type="match status" value="1"/>
</dbReference>
<dbReference type="InterPro" id="IPR043202">
    <property type="entry name" value="Band-7_stomatin-like"/>
</dbReference>
<dbReference type="SMART" id="SM00244">
    <property type="entry name" value="PHB"/>
    <property type="match status" value="1"/>
</dbReference>
<dbReference type="Gene3D" id="3.30.1050.10">
    <property type="entry name" value="SCP2 sterol-binding domain"/>
    <property type="match status" value="1"/>
</dbReference>
<keyword evidence="3" id="KW-0472">Membrane</keyword>
<feature type="domain" description="Band 7" evidence="4">
    <location>
        <begin position="98"/>
        <end position="253"/>
    </location>
</feature>
<dbReference type="EMBL" id="JAKKPZ010000002">
    <property type="protein sequence ID" value="KAI1726549.1"/>
    <property type="molecule type" value="Genomic_DNA"/>
</dbReference>
<dbReference type="Proteomes" id="UP001201812">
    <property type="component" value="Unassembled WGS sequence"/>
</dbReference>
<protein>
    <submittedName>
        <fullName evidence="5">SPFH domain / band 7 family domain-containing protein</fullName>
    </submittedName>
</protein>
<dbReference type="InterPro" id="IPR036527">
    <property type="entry name" value="SCP2_sterol-bd_dom_sf"/>
</dbReference>
<evidence type="ECO:0000259" key="4">
    <source>
        <dbReference type="SMART" id="SM00244"/>
    </source>
</evidence>
<name>A0AAD4NCS0_9BILA</name>
<dbReference type="InterPro" id="IPR001107">
    <property type="entry name" value="Band_7"/>
</dbReference>
<feature type="region of interest" description="Disordered" evidence="2">
    <location>
        <begin position="1"/>
        <end position="20"/>
    </location>
</feature>
<dbReference type="PRINTS" id="PR00721">
    <property type="entry name" value="STOMATIN"/>
</dbReference>
<evidence type="ECO:0000256" key="1">
    <source>
        <dbReference type="ARBA" id="ARBA00008164"/>
    </source>
</evidence>
<accession>A0AAD4NCS0</accession>
<dbReference type="SUPFAM" id="SSF55718">
    <property type="entry name" value="SCP-like"/>
    <property type="match status" value="1"/>
</dbReference>
<feature type="transmembrane region" description="Helical" evidence="3">
    <location>
        <begin position="79"/>
        <end position="103"/>
    </location>
</feature>
<evidence type="ECO:0000256" key="2">
    <source>
        <dbReference type="SAM" id="MobiDB-lite"/>
    </source>
</evidence>
<comment type="caution">
    <text evidence="5">The sequence shown here is derived from an EMBL/GenBank/DDBJ whole genome shotgun (WGS) entry which is preliminary data.</text>
</comment>
<proteinExistence type="inferred from homology"/>
<dbReference type="SUPFAM" id="SSF117892">
    <property type="entry name" value="Band 7/SPFH domain"/>
    <property type="match status" value="1"/>
</dbReference>
<dbReference type="PANTHER" id="PTHR10264:SF28">
    <property type="entry name" value="BAND 7 DOMAIN-CONTAINING PROTEIN"/>
    <property type="match status" value="1"/>
</dbReference>
<reference evidence="5" key="1">
    <citation type="submission" date="2022-01" db="EMBL/GenBank/DDBJ databases">
        <title>Genome Sequence Resource for Two Populations of Ditylenchus destructor, the Migratory Endoparasitic Phytonematode.</title>
        <authorList>
            <person name="Zhang H."/>
            <person name="Lin R."/>
            <person name="Xie B."/>
        </authorList>
    </citation>
    <scope>NUCLEOTIDE SEQUENCE</scope>
    <source>
        <strain evidence="5">BazhouSP</strain>
    </source>
</reference>